<dbReference type="EMBL" id="CM047943">
    <property type="protein sequence ID" value="KAI9900609.1"/>
    <property type="molecule type" value="Genomic_DNA"/>
</dbReference>
<proteinExistence type="predicted"/>
<keyword evidence="2" id="KW-1185">Reference proteome</keyword>
<evidence type="ECO:0000313" key="2">
    <source>
        <dbReference type="Proteomes" id="UP001163324"/>
    </source>
</evidence>
<reference evidence="1" key="1">
    <citation type="submission" date="2022-10" db="EMBL/GenBank/DDBJ databases">
        <title>Complete Genome of Trichothecium roseum strain YXFP-22015, a Plant Pathogen Isolated from Citrus.</title>
        <authorList>
            <person name="Wang Y."/>
            <person name="Zhu L."/>
        </authorList>
    </citation>
    <scope>NUCLEOTIDE SEQUENCE</scope>
    <source>
        <strain evidence="1">YXFP-22015</strain>
    </source>
</reference>
<sequence>MSARLKVWGACRTLAIRARPAAPRPEPLFASASRRWYADDTNNATPPPTQPVGGEAETGSEPTPVDPAAAMAFDAGLPQPLGDEALEKLFYGGKANPKEGDGGLTVAQEEALFREGRIPSPSDAEALAEAESETVQGAEQLGHNFPLPQGPFDRDYHLKKRYHPVLDQLTKLMMKDGKMASAQRNMMHVMNFLRISPAPIYSPKFPLLPGTPPGSHLPLNPILYITIAIDSVAPIIRIHRIAGGAGGGRALEVPTPLGVRQRRRTAFTWILDAVKNRPSKGSGKTQFPQRLAEEIIAVVEGRSTVWDKRKTIHKLGTATRSNVGARLRGKKGPGKR</sequence>
<accession>A0ACC0V2E4</accession>
<name>A0ACC0V2E4_9HYPO</name>
<dbReference type="Proteomes" id="UP001163324">
    <property type="component" value="Chromosome 4"/>
</dbReference>
<organism evidence="1 2">
    <name type="scientific">Trichothecium roseum</name>
    <dbReference type="NCBI Taxonomy" id="47278"/>
    <lineage>
        <taxon>Eukaryota</taxon>
        <taxon>Fungi</taxon>
        <taxon>Dikarya</taxon>
        <taxon>Ascomycota</taxon>
        <taxon>Pezizomycotina</taxon>
        <taxon>Sordariomycetes</taxon>
        <taxon>Hypocreomycetidae</taxon>
        <taxon>Hypocreales</taxon>
        <taxon>Hypocreales incertae sedis</taxon>
        <taxon>Trichothecium</taxon>
    </lineage>
</organism>
<protein>
    <submittedName>
        <fullName evidence="1">Uncharacterized protein</fullName>
    </submittedName>
</protein>
<gene>
    <name evidence="1" type="ORF">N3K66_004871</name>
</gene>
<evidence type="ECO:0000313" key="1">
    <source>
        <dbReference type="EMBL" id="KAI9900609.1"/>
    </source>
</evidence>
<comment type="caution">
    <text evidence="1">The sequence shown here is derived from an EMBL/GenBank/DDBJ whole genome shotgun (WGS) entry which is preliminary data.</text>
</comment>